<keyword evidence="5" id="KW-0805">Transcription regulation</keyword>
<keyword evidence="8" id="KW-0539">Nucleus</keyword>
<dbReference type="InterPro" id="IPR017884">
    <property type="entry name" value="SANT_dom"/>
</dbReference>
<dbReference type="SMART" id="SM00717">
    <property type="entry name" value="SANT"/>
    <property type="match status" value="1"/>
</dbReference>
<feature type="compositionally biased region" description="Basic and acidic residues" evidence="9">
    <location>
        <begin position="339"/>
        <end position="356"/>
    </location>
</feature>
<evidence type="ECO:0000256" key="6">
    <source>
        <dbReference type="ARBA" id="ARBA00023125"/>
    </source>
</evidence>
<keyword evidence="1" id="KW-0217">Developmental protein</keyword>
<dbReference type="EMBL" id="JACTNZ010000008">
    <property type="protein sequence ID" value="KAG5537235.1"/>
    <property type="molecule type" value="Genomic_DNA"/>
</dbReference>
<dbReference type="InterPro" id="IPR036388">
    <property type="entry name" value="WH-like_DNA-bd_sf"/>
</dbReference>
<evidence type="ECO:0000256" key="4">
    <source>
        <dbReference type="ARBA" id="ARBA00022833"/>
    </source>
</evidence>
<reference evidence="13" key="1">
    <citation type="submission" date="2020-08" db="EMBL/GenBank/DDBJ databases">
        <title>Plant Genome Project.</title>
        <authorList>
            <person name="Zhang R.-G."/>
        </authorList>
    </citation>
    <scope>NUCLEOTIDE SEQUENCE</scope>
    <source>
        <strain evidence="13">WSP0</strain>
        <tissue evidence="13">Leaf</tissue>
    </source>
</reference>
<keyword evidence="3" id="KW-0863">Zinc-finger</keyword>
<feature type="domain" description="SWIRM" evidence="11">
    <location>
        <begin position="27"/>
        <end position="124"/>
    </location>
</feature>
<sequence length="581" mass="64021">MESSSHHPPQQDPFSLKPPLPADVDLYTIPSNSSWFSWNDIHDTERLHLREFFDGASITRTPKIYRDYRDFIISKYREDPSRRLTFTEVRKSLVGDVCLLRKVFLFLEKWGLINFGAPPATAAAAEGDLGEGRLKVRFEEGAPSGVRVVAGPNSLKPVGVPVPVTGPGGVGGDKGGGEVVGNGFKVLPPLASFRDVFSEVNGGCCRGCKERCENGHYECAKEGSFIICVKCFKNGNYGENKSAGDFKFIDCIQNSGNHEAAWTEAETLLLLESVLKHGDDWDLIAENVKTKTKADCISKLIQLPFGDLMLGSAHRNGRLWENDGNLSVVKQGQVASSESHSEENVKREDQCEDVKNESNQNGDAENQVPPLKRKRTTSPSDTGNSLMQQVALLSSTVDPHITASAAEAAVTALCDEYQCTREIFDDDDNEIEELGSSPQNNKKERVLQVDGPEMEGNPTESDSLGTSTVKNAIPLTFQMRAATATALGGAAARAKLLADQEDREIECLVATIIETQMKKLQRKIKHFDELELIMEKEHTQLEDLKESLIAEHMNVLQRVFSSGISKWRDNTSVKPQLDIVL</sequence>
<accession>A0AAV6JAC0</accession>
<evidence type="ECO:0000256" key="5">
    <source>
        <dbReference type="ARBA" id="ARBA00023015"/>
    </source>
</evidence>
<dbReference type="InterPro" id="IPR032451">
    <property type="entry name" value="SMARCC_C"/>
</dbReference>
<keyword evidence="6" id="KW-0238">DNA-binding</keyword>
<dbReference type="PROSITE" id="PS01357">
    <property type="entry name" value="ZF_ZZ_1"/>
    <property type="match status" value="1"/>
</dbReference>
<dbReference type="Pfam" id="PF00249">
    <property type="entry name" value="Myb_DNA-binding"/>
    <property type="match status" value="1"/>
</dbReference>
<dbReference type="GO" id="GO:0003677">
    <property type="term" value="F:DNA binding"/>
    <property type="evidence" value="ECO:0007669"/>
    <property type="project" value="UniProtKB-KW"/>
</dbReference>
<feature type="domain" description="SANT" evidence="12">
    <location>
        <begin position="257"/>
        <end position="308"/>
    </location>
</feature>
<evidence type="ECO:0000313" key="14">
    <source>
        <dbReference type="Proteomes" id="UP000823749"/>
    </source>
</evidence>
<dbReference type="Gene3D" id="1.10.10.60">
    <property type="entry name" value="Homeodomain-like"/>
    <property type="match status" value="1"/>
</dbReference>
<keyword evidence="14" id="KW-1185">Reference proteome</keyword>
<proteinExistence type="predicted"/>
<dbReference type="GO" id="GO:0008270">
    <property type="term" value="F:zinc ion binding"/>
    <property type="evidence" value="ECO:0007669"/>
    <property type="project" value="UniProtKB-KW"/>
</dbReference>
<comment type="caution">
    <text evidence="13">The sequence shown here is derived from an EMBL/GenBank/DDBJ whole genome shotgun (WGS) entry which is preliminary data.</text>
</comment>
<evidence type="ECO:0000313" key="13">
    <source>
        <dbReference type="EMBL" id="KAG5537235.1"/>
    </source>
</evidence>
<name>A0AAV6JAC0_9ERIC</name>
<dbReference type="PROSITE" id="PS51293">
    <property type="entry name" value="SANT"/>
    <property type="match status" value="1"/>
</dbReference>
<feature type="domain" description="Myb-like" evidence="10">
    <location>
        <begin position="254"/>
        <end position="296"/>
    </location>
</feature>
<dbReference type="Pfam" id="PF04433">
    <property type="entry name" value="SWIRM"/>
    <property type="match status" value="1"/>
</dbReference>
<dbReference type="Gene3D" id="1.10.10.10">
    <property type="entry name" value="Winged helix-like DNA-binding domain superfamily/Winged helix DNA-binding domain"/>
    <property type="match status" value="1"/>
</dbReference>
<dbReference type="AlphaFoldDB" id="A0AAV6JAC0"/>
<gene>
    <name evidence="13" type="ORF">RHGRI_024623</name>
</gene>
<organism evidence="13 14">
    <name type="scientific">Rhododendron griersonianum</name>
    <dbReference type="NCBI Taxonomy" id="479676"/>
    <lineage>
        <taxon>Eukaryota</taxon>
        <taxon>Viridiplantae</taxon>
        <taxon>Streptophyta</taxon>
        <taxon>Embryophyta</taxon>
        <taxon>Tracheophyta</taxon>
        <taxon>Spermatophyta</taxon>
        <taxon>Magnoliopsida</taxon>
        <taxon>eudicotyledons</taxon>
        <taxon>Gunneridae</taxon>
        <taxon>Pentapetalae</taxon>
        <taxon>asterids</taxon>
        <taxon>Ericales</taxon>
        <taxon>Ericaceae</taxon>
        <taxon>Ericoideae</taxon>
        <taxon>Rhodoreae</taxon>
        <taxon>Rhododendron</taxon>
    </lineage>
</organism>
<evidence type="ECO:0000259" key="10">
    <source>
        <dbReference type="PROSITE" id="PS50090"/>
    </source>
</evidence>
<evidence type="ECO:0000256" key="2">
    <source>
        <dbReference type="ARBA" id="ARBA00022723"/>
    </source>
</evidence>
<dbReference type="PANTHER" id="PTHR12802:SF140">
    <property type="entry name" value="SWI_SNF COMPLEX SUBUNIT SWI3A"/>
    <property type="match status" value="1"/>
</dbReference>
<keyword evidence="2" id="KW-0479">Metal-binding</keyword>
<feature type="region of interest" description="Disordered" evidence="9">
    <location>
        <begin position="333"/>
        <end position="384"/>
    </location>
</feature>
<dbReference type="PROSITE" id="PS50934">
    <property type="entry name" value="SWIRM"/>
    <property type="match status" value="1"/>
</dbReference>
<keyword evidence="7" id="KW-0804">Transcription</keyword>
<protein>
    <recommendedName>
        <fullName evidence="15">SWI/SNF complex subunit SWI3A</fullName>
    </recommendedName>
</protein>
<evidence type="ECO:0008006" key="15">
    <source>
        <dbReference type="Google" id="ProtNLM"/>
    </source>
</evidence>
<dbReference type="Proteomes" id="UP000823749">
    <property type="component" value="Chromosome 8"/>
</dbReference>
<evidence type="ECO:0000256" key="8">
    <source>
        <dbReference type="ARBA" id="ARBA00023242"/>
    </source>
</evidence>
<evidence type="ECO:0000259" key="11">
    <source>
        <dbReference type="PROSITE" id="PS50934"/>
    </source>
</evidence>
<evidence type="ECO:0000259" key="12">
    <source>
        <dbReference type="PROSITE" id="PS51293"/>
    </source>
</evidence>
<dbReference type="SUPFAM" id="SSF46689">
    <property type="entry name" value="Homeodomain-like"/>
    <property type="match status" value="2"/>
</dbReference>
<dbReference type="CDD" id="cd00167">
    <property type="entry name" value="SANT"/>
    <property type="match status" value="1"/>
</dbReference>
<dbReference type="InterPro" id="IPR001005">
    <property type="entry name" value="SANT/Myb"/>
</dbReference>
<evidence type="ECO:0000256" key="1">
    <source>
        <dbReference type="ARBA" id="ARBA00022473"/>
    </source>
</evidence>
<evidence type="ECO:0000256" key="3">
    <source>
        <dbReference type="ARBA" id="ARBA00022771"/>
    </source>
</evidence>
<dbReference type="FunFam" id="1.10.10.10:FF:000020">
    <property type="entry name" value="SWI/SNF complex subunit SMARCC2 isoform c"/>
    <property type="match status" value="1"/>
</dbReference>
<dbReference type="GO" id="GO:0005634">
    <property type="term" value="C:nucleus"/>
    <property type="evidence" value="ECO:0007669"/>
    <property type="project" value="UniProtKB-ARBA"/>
</dbReference>
<dbReference type="InterPro" id="IPR009057">
    <property type="entry name" value="Homeodomain-like_sf"/>
</dbReference>
<dbReference type="PANTHER" id="PTHR12802">
    <property type="entry name" value="SWI/SNF COMPLEX-RELATED"/>
    <property type="match status" value="1"/>
</dbReference>
<dbReference type="PROSITE" id="PS50090">
    <property type="entry name" value="MYB_LIKE"/>
    <property type="match status" value="1"/>
</dbReference>
<evidence type="ECO:0000256" key="7">
    <source>
        <dbReference type="ARBA" id="ARBA00023163"/>
    </source>
</evidence>
<dbReference type="InterPro" id="IPR007526">
    <property type="entry name" value="SWIRM"/>
</dbReference>
<dbReference type="InterPro" id="IPR000433">
    <property type="entry name" value="Znf_ZZ"/>
</dbReference>
<dbReference type="Pfam" id="PF16495">
    <property type="entry name" value="SWIRM-assoc_1"/>
    <property type="match status" value="1"/>
</dbReference>
<keyword evidence="4" id="KW-0862">Zinc</keyword>
<evidence type="ECO:0000256" key="9">
    <source>
        <dbReference type="SAM" id="MobiDB-lite"/>
    </source>
</evidence>